<name>A0ABY4QV94_9ACTN</name>
<dbReference type="EMBL" id="CP097332">
    <property type="protein sequence ID" value="UQX87027.1"/>
    <property type="molecule type" value="Genomic_DNA"/>
</dbReference>
<accession>A0ABY4QV94</accession>
<dbReference type="RefSeq" id="WP_249769453.1">
    <property type="nucleotide sequence ID" value="NZ_CP097332.1"/>
</dbReference>
<feature type="compositionally biased region" description="Acidic residues" evidence="1">
    <location>
        <begin position="62"/>
        <end position="73"/>
    </location>
</feature>
<keyword evidence="3" id="KW-1185">Reference proteome</keyword>
<reference evidence="2" key="1">
    <citation type="journal article" date="2018" name="Int. J. Syst. Evol. Microbiol.">
        <title>Jatrophihabitans telluris sp. nov., isolated from sediment soil of lava forest wetlands and the emended description of the genus Jatrophihabitans.</title>
        <authorList>
            <person name="Lee K.C."/>
            <person name="Suh M.K."/>
            <person name="Eom M.K."/>
            <person name="Kim K.K."/>
            <person name="Kim J.S."/>
            <person name="Kim D.S."/>
            <person name="Ko S.H."/>
            <person name="Shin Y.K."/>
            <person name="Lee J.S."/>
        </authorList>
    </citation>
    <scope>NUCLEOTIDE SEQUENCE</scope>
    <source>
        <strain evidence="2">N237</strain>
    </source>
</reference>
<organism evidence="2 3">
    <name type="scientific">Jatrophihabitans telluris</name>
    <dbReference type="NCBI Taxonomy" id="2038343"/>
    <lineage>
        <taxon>Bacteria</taxon>
        <taxon>Bacillati</taxon>
        <taxon>Actinomycetota</taxon>
        <taxon>Actinomycetes</taxon>
        <taxon>Jatrophihabitantales</taxon>
        <taxon>Jatrophihabitantaceae</taxon>
        <taxon>Jatrophihabitans</taxon>
    </lineage>
</organism>
<gene>
    <name evidence="2" type="ORF">M6D93_11990</name>
</gene>
<reference evidence="2" key="2">
    <citation type="submission" date="2022-05" db="EMBL/GenBank/DDBJ databases">
        <authorList>
            <person name="Kim J.-S."/>
            <person name="Lee K."/>
            <person name="Suh M."/>
            <person name="Eom M."/>
            <person name="Kim J.-S."/>
            <person name="Kim D.-S."/>
            <person name="Ko S.-H."/>
            <person name="Shin Y."/>
            <person name="Lee J.-S."/>
        </authorList>
    </citation>
    <scope>NUCLEOTIDE SEQUENCE</scope>
    <source>
        <strain evidence="2">N237</strain>
    </source>
</reference>
<evidence type="ECO:0000256" key="1">
    <source>
        <dbReference type="SAM" id="MobiDB-lite"/>
    </source>
</evidence>
<evidence type="ECO:0000313" key="2">
    <source>
        <dbReference type="EMBL" id="UQX87027.1"/>
    </source>
</evidence>
<dbReference type="Proteomes" id="UP001056336">
    <property type="component" value="Chromosome"/>
</dbReference>
<feature type="region of interest" description="Disordered" evidence="1">
    <location>
        <begin position="56"/>
        <end position="81"/>
    </location>
</feature>
<sequence>MIVALFIGGPFAGRRREVQEREHGAPPLVLEIPSGGPVLIRYVLIGASTRAREWRYRHEPSPDEDQDLGVTDEMDARDGSL</sequence>
<proteinExistence type="predicted"/>
<protein>
    <submittedName>
        <fullName evidence="2">Uncharacterized protein</fullName>
    </submittedName>
</protein>
<evidence type="ECO:0000313" key="3">
    <source>
        <dbReference type="Proteomes" id="UP001056336"/>
    </source>
</evidence>